<dbReference type="Proteomes" id="UP000232230">
    <property type="component" value="Chromosome"/>
</dbReference>
<gene>
    <name evidence="2" type="ORF">ESOMN_v1c04490</name>
</gene>
<keyword evidence="3" id="KW-1185">Reference proteome</keyword>
<sequence>MKELSKKLIEQIKTSTQLGIDLIDTIEFQTLAKELFANEILHGVIVGIIEYSTWMIGLTDRRLILIKKAELYGSEIRQFGLEEILNIKLETQGYKANLIFDLAKDLGFKITEINIDNSRIFGRKLVNNMELWNSNFVGYLI</sequence>
<organism evidence="2 3">
    <name type="scientific">Williamsoniiplasma somnilux</name>
    <dbReference type="NCBI Taxonomy" id="215578"/>
    <lineage>
        <taxon>Bacteria</taxon>
        <taxon>Bacillati</taxon>
        <taxon>Mycoplasmatota</taxon>
        <taxon>Mollicutes</taxon>
        <taxon>Entomoplasmatales</taxon>
        <taxon>Williamsoniiplasma</taxon>
    </lineage>
</organism>
<name>A0A2K8P1E7_9MOLU</name>
<dbReference type="InterPro" id="IPR039519">
    <property type="entry name" value="YokE-like_PH"/>
</dbReference>
<evidence type="ECO:0000259" key="1">
    <source>
        <dbReference type="Pfam" id="PF14470"/>
    </source>
</evidence>
<proteinExistence type="predicted"/>
<dbReference type="Pfam" id="PF14470">
    <property type="entry name" value="bPH_3"/>
    <property type="match status" value="1"/>
</dbReference>
<evidence type="ECO:0000313" key="3">
    <source>
        <dbReference type="Proteomes" id="UP000232230"/>
    </source>
</evidence>
<reference evidence="2 3" key="1">
    <citation type="submission" date="2017-11" db="EMBL/GenBank/DDBJ databases">
        <title>Genome sequence of Entomoplasma somnilux PYAN-1 (ATCC 49194).</title>
        <authorList>
            <person name="Lo W.-S."/>
            <person name="Gasparich G.E."/>
            <person name="Kuo C.-H."/>
        </authorList>
    </citation>
    <scope>NUCLEOTIDE SEQUENCE [LARGE SCALE GENOMIC DNA]</scope>
    <source>
        <strain evidence="2 3">PYAN-1</strain>
    </source>
</reference>
<accession>A0A2K8P1E7</accession>
<feature type="domain" description="YokE-like PH" evidence="1">
    <location>
        <begin position="38"/>
        <end position="120"/>
    </location>
</feature>
<protein>
    <recommendedName>
        <fullName evidence="1">YokE-like PH domain-containing protein</fullName>
    </recommendedName>
</protein>
<dbReference type="EMBL" id="CP024965">
    <property type="protein sequence ID" value="ATZ18831.1"/>
    <property type="molecule type" value="Genomic_DNA"/>
</dbReference>
<dbReference type="KEGG" id="esx:ESOMN_v1c04490"/>
<dbReference type="RefSeq" id="WP_024863352.1">
    <property type="nucleotide sequence ID" value="NZ_CP024965.1"/>
</dbReference>
<dbReference type="AlphaFoldDB" id="A0A2K8P1E7"/>
<evidence type="ECO:0000313" key="2">
    <source>
        <dbReference type="EMBL" id="ATZ18831.1"/>
    </source>
</evidence>